<dbReference type="Gene3D" id="1.10.357.10">
    <property type="entry name" value="Tetracycline Repressor, domain 2"/>
    <property type="match status" value="1"/>
</dbReference>
<feature type="DNA-binding region" description="H-T-H motif" evidence="2">
    <location>
        <begin position="27"/>
        <end position="46"/>
    </location>
</feature>
<dbReference type="InterPro" id="IPR001647">
    <property type="entry name" value="HTH_TetR"/>
</dbReference>
<dbReference type="SUPFAM" id="SSF46689">
    <property type="entry name" value="Homeodomain-like"/>
    <property type="match status" value="1"/>
</dbReference>
<protein>
    <submittedName>
        <fullName evidence="4">TetR/AcrR family transcriptional regulator</fullName>
    </submittedName>
</protein>
<organism evidence="4 5">
    <name type="scientific">Lutispora saccharofermentans</name>
    <dbReference type="NCBI Taxonomy" id="3024236"/>
    <lineage>
        <taxon>Bacteria</taxon>
        <taxon>Bacillati</taxon>
        <taxon>Bacillota</taxon>
        <taxon>Clostridia</taxon>
        <taxon>Lutisporales</taxon>
        <taxon>Lutisporaceae</taxon>
        <taxon>Lutispora</taxon>
    </lineage>
</organism>
<evidence type="ECO:0000259" key="3">
    <source>
        <dbReference type="PROSITE" id="PS50977"/>
    </source>
</evidence>
<sequence length="200" mass="22647">MSNMESDTRSKILESAIDMVGLKGDVTIRELTEIAGVNVASINYYFGNKNNLLKEVEYHYSTSLYNIQYNILTSQELSPYDKILDWAKSMAGFIAQYPALIGLIVNLATEDRSYKPALIQKIYLNKELQAMIRGIIGAIIKSDDEKLLNLKYLQIFSGILGPVINRLVEDSFSHEHSVICLRSKEDLEDYMKLLIDTVLA</sequence>
<dbReference type="EMBL" id="JAJEKE010000009">
    <property type="protein sequence ID" value="MCQ1530151.1"/>
    <property type="molecule type" value="Genomic_DNA"/>
</dbReference>
<keyword evidence="1 2" id="KW-0238">DNA-binding</keyword>
<evidence type="ECO:0000313" key="5">
    <source>
        <dbReference type="Proteomes" id="UP001651880"/>
    </source>
</evidence>
<comment type="caution">
    <text evidence="4">The sequence shown here is derived from an EMBL/GenBank/DDBJ whole genome shotgun (WGS) entry which is preliminary data.</text>
</comment>
<dbReference type="RefSeq" id="WP_255227668.1">
    <property type="nucleotide sequence ID" value="NZ_JAJEKE010000009.1"/>
</dbReference>
<dbReference type="Proteomes" id="UP001651880">
    <property type="component" value="Unassembled WGS sequence"/>
</dbReference>
<proteinExistence type="predicted"/>
<name>A0ABT1NIM2_9FIRM</name>
<gene>
    <name evidence="4" type="ORF">LJD61_11410</name>
</gene>
<accession>A0ABT1NIM2</accession>
<keyword evidence="5" id="KW-1185">Reference proteome</keyword>
<dbReference type="Pfam" id="PF00440">
    <property type="entry name" value="TetR_N"/>
    <property type="match status" value="1"/>
</dbReference>
<reference evidence="4 5" key="1">
    <citation type="submission" date="2021-10" db="EMBL/GenBank/DDBJ databases">
        <title>Lutispora strain m25 sp. nov., a thermophilic, non-spore-forming bacterium isolated from a lab-scale methanogenic bioreactor digesting anaerobic sludge.</title>
        <authorList>
            <person name="El Houari A."/>
            <person name="Mcdonald J."/>
        </authorList>
    </citation>
    <scope>NUCLEOTIDE SEQUENCE [LARGE SCALE GENOMIC DNA]</scope>
    <source>
        <strain evidence="5">m25</strain>
    </source>
</reference>
<evidence type="ECO:0000256" key="1">
    <source>
        <dbReference type="ARBA" id="ARBA00023125"/>
    </source>
</evidence>
<feature type="domain" description="HTH tetR-type" evidence="3">
    <location>
        <begin position="6"/>
        <end position="64"/>
    </location>
</feature>
<dbReference type="InterPro" id="IPR009057">
    <property type="entry name" value="Homeodomain-like_sf"/>
</dbReference>
<evidence type="ECO:0000313" key="4">
    <source>
        <dbReference type="EMBL" id="MCQ1530151.1"/>
    </source>
</evidence>
<evidence type="ECO:0000256" key="2">
    <source>
        <dbReference type="PROSITE-ProRule" id="PRU00335"/>
    </source>
</evidence>
<dbReference type="PROSITE" id="PS50977">
    <property type="entry name" value="HTH_TETR_2"/>
    <property type="match status" value="1"/>
</dbReference>